<dbReference type="AlphaFoldDB" id="A0A6N3C3Q3"/>
<dbReference type="EC" id="3.4.21.-" evidence="3"/>
<gene>
    <name evidence="3" type="primary">aprX_2</name>
    <name evidence="3" type="ORF">RGLFYP19_01421</name>
</gene>
<dbReference type="RefSeq" id="WP_177505876.1">
    <property type="nucleotide sequence ID" value="NZ_CACRUK010000018.1"/>
</dbReference>
<dbReference type="Pfam" id="PF00082">
    <property type="entry name" value="Peptidase_S8"/>
    <property type="match status" value="1"/>
</dbReference>
<comment type="caution">
    <text evidence="1">Lacks conserved residue(s) required for the propagation of feature annotation.</text>
</comment>
<dbReference type="SUPFAM" id="SSF52743">
    <property type="entry name" value="Subtilisin-like"/>
    <property type="match status" value="1"/>
</dbReference>
<dbReference type="EMBL" id="CACRUK010000018">
    <property type="protein sequence ID" value="VYU09679.1"/>
    <property type="molecule type" value="Genomic_DNA"/>
</dbReference>
<accession>A0A6N3C3Q3</accession>
<feature type="domain" description="Peptidase S8/S53" evidence="2">
    <location>
        <begin position="22"/>
        <end position="92"/>
    </location>
</feature>
<sequence>MKQAKQIIGYWCQEILEGNALGDGICVAVLDTELCAYPDLKSRVLEFQDFVGQKKTLHDDSGHGTHVAGILAGDSNISRGYGGGCLCESNILSELLIFRGSKTEFGKKPEKMDKYGIQ</sequence>
<reference evidence="3" key="1">
    <citation type="submission" date="2019-11" db="EMBL/GenBank/DDBJ databases">
        <authorList>
            <person name="Feng L."/>
        </authorList>
    </citation>
    <scope>NUCLEOTIDE SEQUENCE</scope>
    <source>
        <strain evidence="3">RgnavusLFYP19</strain>
    </source>
</reference>
<dbReference type="InterPro" id="IPR022398">
    <property type="entry name" value="Peptidase_S8_His-AS"/>
</dbReference>
<dbReference type="InterPro" id="IPR000209">
    <property type="entry name" value="Peptidase_S8/S53_dom"/>
</dbReference>
<organism evidence="3">
    <name type="scientific">Mediterraneibacter gnavus</name>
    <name type="common">Ruminococcus gnavus</name>
    <dbReference type="NCBI Taxonomy" id="33038"/>
    <lineage>
        <taxon>Bacteria</taxon>
        <taxon>Bacillati</taxon>
        <taxon>Bacillota</taxon>
        <taxon>Clostridia</taxon>
        <taxon>Lachnospirales</taxon>
        <taxon>Lachnospiraceae</taxon>
        <taxon>Mediterraneibacter</taxon>
    </lineage>
</organism>
<evidence type="ECO:0000313" key="3">
    <source>
        <dbReference type="EMBL" id="VYU09679.1"/>
    </source>
</evidence>
<evidence type="ECO:0000259" key="2">
    <source>
        <dbReference type="Pfam" id="PF00082"/>
    </source>
</evidence>
<keyword evidence="3" id="KW-0378">Hydrolase</keyword>
<dbReference type="GO" id="GO:0004252">
    <property type="term" value="F:serine-type endopeptidase activity"/>
    <property type="evidence" value="ECO:0007669"/>
    <property type="project" value="InterPro"/>
</dbReference>
<dbReference type="GO" id="GO:0006508">
    <property type="term" value="P:proteolysis"/>
    <property type="evidence" value="ECO:0007669"/>
    <property type="project" value="UniProtKB-KW"/>
</dbReference>
<proteinExistence type="inferred from homology"/>
<name>A0A6N3C3Q3_MEDGN</name>
<comment type="similarity">
    <text evidence="1">Belongs to the peptidase S8 family.</text>
</comment>
<dbReference type="PROSITE" id="PS51892">
    <property type="entry name" value="SUBTILASE"/>
    <property type="match status" value="1"/>
</dbReference>
<keyword evidence="3" id="KW-0645">Protease</keyword>
<evidence type="ECO:0000256" key="1">
    <source>
        <dbReference type="PROSITE-ProRule" id="PRU01240"/>
    </source>
</evidence>
<protein>
    <submittedName>
        <fullName evidence="3">Serine protease AprX</fullName>
        <ecNumber evidence="3">3.4.21.-</ecNumber>
    </submittedName>
</protein>
<dbReference type="Gene3D" id="3.40.50.200">
    <property type="entry name" value="Peptidase S8/S53 domain"/>
    <property type="match status" value="1"/>
</dbReference>
<dbReference type="InterPro" id="IPR036852">
    <property type="entry name" value="Peptidase_S8/S53_dom_sf"/>
</dbReference>
<dbReference type="PROSITE" id="PS00137">
    <property type="entry name" value="SUBTILASE_HIS"/>
    <property type="match status" value="1"/>
</dbReference>